<sequence>MILAGDIGGTKTLLGFFDPDSGVHSPQSLHSYPSRDYPSLESILTRFMGEVDPRLSEGSLESAAFGVAGPVISGRCQTTNLPWIIETSSLAKTLGLSPKSVALANDLVSIAWGITIAPPESLETINAGVGNPQGTRVVVAPGTGLGEAIIGMHNGTPLPIPTEGGHVDWAPTSPEEIPLLLWLWDKFGHASPERLISGPGLAHLYHFHAQSPPPGGTLLPPDLPEEKVPETVSLEAERGNPLALAVMKHFWRLIAAEAGNMALKSLATGGVILAGGIPEKILPFLDRTVFMDTFTAKGRYRQLLTTIPVTLSSDPDVGIKGAAEIARRLVRSDHSSERSPS</sequence>
<dbReference type="PANTHER" id="PTHR47363:SF1">
    <property type="entry name" value="GLUCOKINASE"/>
    <property type="match status" value="1"/>
</dbReference>
<gene>
    <name evidence="4" type="ORF">UBAL3_92050156</name>
</gene>
<evidence type="ECO:0000256" key="1">
    <source>
        <dbReference type="ARBA" id="ARBA00022679"/>
    </source>
</evidence>
<keyword evidence="5" id="KW-1185">Reference proteome</keyword>
<dbReference type="Proteomes" id="UP000009374">
    <property type="component" value="Unassembled WGS sequence"/>
</dbReference>
<dbReference type="InterPro" id="IPR003836">
    <property type="entry name" value="Glucokinase"/>
</dbReference>
<dbReference type="InterPro" id="IPR043129">
    <property type="entry name" value="ATPase_NBD"/>
</dbReference>
<comment type="similarity">
    <text evidence="3">Belongs to the bacterial glucokinase family.</text>
</comment>
<accession>C6HX74</accession>
<keyword evidence="1" id="KW-0808">Transferase</keyword>
<dbReference type="AlphaFoldDB" id="C6HX74"/>
<dbReference type="GO" id="GO:0004340">
    <property type="term" value="F:glucokinase activity"/>
    <property type="evidence" value="ECO:0007669"/>
    <property type="project" value="InterPro"/>
</dbReference>
<dbReference type="GO" id="GO:0006096">
    <property type="term" value="P:glycolytic process"/>
    <property type="evidence" value="ECO:0007669"/>
    <property type="project" value="InterPro"/>
</dbReference>
<evidence type="ECO:0000256" key="2">
    <source>
        <dbReference type="ARBA" id="ARBA00022777"/>
    </source>
</evidence>
<dbReference type="SUPFAM" id="SSF53067">
    <property type="entry name" value="Actin-like ATPase domain"/>
    <property type="match status" value="1"/>
</dbReference>
<dbReference type="CDD" id="cd24008">
    <property type="entry name" value="ASKHA_NBD_GLK"/>
    <property type="match status" value="1"/>
</dbReference>
<dbReference type="PANTHER" id="PTHR47363">
    <property type="entry name" value="GLUCOKINASE"/>
    <property type="match status" value="1"/>
</dbReference>
<name>C6HX74_9BACT</name>
<dbReference type="Gene3D" id="3.30.420.40">
    <property type="match status" value="1"/>
</dbReference>
<protein>
    <submittedName>
        <fullName evidence="4">Glucokinase</fullName>
    </submittedName>
</protein>
<dbReference type="Gene3D" id="3.40.367.20">
    <property type="match status" value="1"/>
</dbReference>
<keyword evidence="2 4" id="KW-0418">Kinase</keyword>
<reference evidence="4 5" key="1">
    <citation type="journal article" date="2009" name="Appl. Environ. Microbiol.">
        <title>Community genomic and proteomic analyses of chemoautotrophic iron-oxidizing "Leptospirillum rubarum" (Group II) and "Leptospirillum ferrodiazotrophum" (Group III) bacteria in acid mine drainage biofilms.</title>
        <authorList>
            <person name="Goltsman D.S."/>
            <person name="Denef V.J."/>
            <person name="Singer S.W."/>
            <person name="VerBerkmoes N.C."/>
            <person name="Lefsrud M."/>
            <person name="Mueller R.S."/>
            <person name="Dick G.J."/>
            <person name="Sun C.L."/>
            <person name="Wheeler K.E."/>
            <person name="Zemla A."/>
            <person name="Baker B.J."/>
            <person name="Hauser L."/>
            <person name="Land M."/>
            <person name="Shah M.B."/>
            <person name="Thelen M.P."/>
            <person name="Hettich R.L."/>
            <person name="Banfield J.F."/>
        </authorList>
    </citation>
    <scope>NUCLEOTIDE SEQUENCE [LARGE SCALE GENOMIC DNA]</scope>
</reference>
<dbReference type="GO" id="GO:0005524">
    <property type="term" value="F:ATP binding"/>
    <property type="evidence" value="ECO:0007669"/>
    <property type="project" value="InterPro"/>
</dbReference>
<evidence type="ECO:0000313" key="4">
    <source>
        <dbReference type="EMBL" id="EES52784.1"/>
    </source>
</evidence>
<dbReference type="Pfam" id="PF02685">
    <property type="entry name" value="Glucokinase"/>
    <property type="match status" value="1"/>
</dbReference>
<dbReference type="GO" id="GO:0005536">
    <property type="term" value="F:D-glucose binding"/>
    <property type="evidence" value="ECO:0007669"/>
    <property type="project" value="InterPro"/>
</dbReference>
<evidence type="ECO:0000256" key="3">
    <source>
        <dbReference type="RuleBase" id="RU004046"/>
    </source>
</evidence>
<organism evidence="4 5">
    <name type="scientific">Leptospirillum ferrodiazotrophum</name>
    <dbReference type="NCBI Taxonomy" id="412449"/>
    <lineage>
        <taxon>Bacteria</taxon>
        <taxon>Pseudomonadati</taxon>
        <taxon>Nitrospirota</taxon>
        <taxon>Nitrospiria</taxon>
        <taxon>Nitrospirales</taxon>
        <taxon>Nitrospiraceae</taxon>
        <taxon>Leptospirillum</taxon>
    </lineage>
</organism>
<proteinExistence type="inferred from homology"/>
<evidence type="ECO:0000313" key="5">
    <source>
        <dbReference type="Proteomes" id="UP000009374"/>
    </source>
</evidence>
<dbReference type="EMBL" id="GG693873">
    <property type="protein sequence ID" value="EES52784.1"/>
    <property type="molecule type" value="Genomic_DNA"/>
</dbReference>